<comment type="caution">
    <text evidence="1">The sequence shown here is derived from an EMBL/GenBank/DDBJ whole genome shotgun (WGS) entry which is preliminary data.</text>
</comment>
<protein>
    <submittedName>
        <fullName evidence="1">Helitron helicase</fullName>
    </submittedName>
</protein>
<gene>
    <name evidence="1" type="ORF">PHMEG_00015147</name>
</gene>
<dbReference type="EMBL" id="NBNE01002029">
    <property type="protein sequence ID" value="OWZ11780.1"/>
    <property type="molecule type" value="Genomic_DNA"/>
</dbReference>
<accession>A0A225W4K6</accession>
<dbReference type="OrthoDB" id="2272314at2759"/>
<reference evidence="2" key="1">
    <citation type="submission" date="2017-03" db="EMBL/GenBank/DDBJ databases">
        <title>Phytopthora megakarya and P. palmivora, two closely related causual agents of cacao black pod achieved similar genome size and gene model numbers by different mechanisms.</title>
        <authorList>
            <person name="Ali S."/>
            <person name="Shao J."/>
            <person name="Larry D.J."/>
            <person name="Kronmiller B."/>
            <person name="Shen D."/>
            <person name="Strem M.D."/>
            <person name="Melnick R.L."/>
            <person name="Guiltinan M.J."/>
            <person name="Tyler B.M."/>
            <person name="Meinhardt L.W."/>
            <person name="Bailey B.A."/>
        </authorList>
    </citation>
    <scope>NUCLEOTIDE SEQUENCE [LARGE SCALE GENOMIC DNA]</scope>
    <source>
        <strain evidence="2">zdho120</strain>
    </source>
</reference>
<dbReference type="Proteomes" id="UP000198211">
    <property type="component" value="Unassembled WGS sequence"/>
</dbReference>
<evidence type="ECO:0000313" key="1">
    <source>
        <dbReference type="EMBL" id="OWZ11780.1"/>
    </source>
</evidence>
<keyword evidence="1" id="KW-0067">ATP-binding</keyword>
<name>A0A225W4K6_9STRA</name>
<organism evidence="1 2">
    <name type="scientific">Phytophthora megakarya</name>
    <dbReference type="NCBI Taxonomy" id="4795"/>
    <lineage>
        <taxon>Eukaryota</taxon>
        <taxon>Sar</taxon>
        <taxon>Stramenopiles</taxon>
        <taxon>Oomycota</taxon>
        <taxon>Peronosporomycetes</taxon>
        <taxon>Peronosporales</taxon>
        <taxon>Peronosporaceae</taxon>
        <taxon>Phytophthora</taxon>
    </lineage>
</organism>
<dbReference type="AlphaFoldDB" id="A0A225W4K6"/>
<dbReference type="GO" id="GO:0004386">
    <property type="term" value="F:helicase activity"/>
    <property type="evidence" value="ECO:0007669"/>
    <property type="project" value="UniProtKB-KW"/>
</dbReference>
<evidence type="ECO:0000313" key="2">
    <source>
        <dbReference type="Proteomes" id="UP000198211"/>
    </source>
</evidence>
<keyword evidence="2" id="KW-1185">Reference proteome</keyword>
<proteinExistence type="predicted"/>
<keyword evidence="1" id="KW-0547">Nucleotide-binding</keyword>
<keyword evidence="1" id="KW-0347">Helicase</keyword>
<keyword evidence="1" id="KW-0378">Hydrolase</keyword>
<sequence length="90" mass="9786">MWTTTGKLSEYVSTVALGNFLTPLRPSCRTGLVTVPSPQCPPEQLLRLFDNPSLMKSSRVYNNVFAFTSIGASETTAPNVDDSVARDGVY</sequence>